<gene>
    <name evidence="11" type="primary">CCS</name>
</gene>
<evidence type="ECO:0000313" key="10">
    <source>
        <dbReference type="Proteomes" id="UP001318040"/>
    </source>
</evidence>
<dbReference type="AlphaFoldDB" id="A0AAJ7WMQ2"/>
<keyword evidence="5" id="KW-0186">Copper</keyword>
<evidence type="ECO:0000256" key="3">
    <source>
        <dbReference type="ARBA" id="ARBA00022723"/>
    </source>
</evidence>
<proteinExistence type="inferred from homology"/>
<dbReference type="CDD" id="cd00371">
    <property type="entry name" value="HMA"/>
    <property type="match status" value="1"/>
</dbReference>
<dbReference type="KEGG" id="pmrn:116939352"/>
<dbReference type="CDD" id="cd00305">
    <property type="entry name" value="Cu-Zn_Superoxide_Dismutase"/>
    <property type="match status" value="1"/>
</dbReference>
<dbReference type="CTD" id="9973"/>
<evidence type="ECO:0000256" key="4">
    <source>
        <dbReference type="ARBA" id="ARBA00022833"/>
    </source>
</evidence>
<dbReference type="FunFam" id="2.60.40.200:FF:000004">
    <property type="entry name" value="Copper chaperone for superoxide dismutase"/>
    <property type="match status" value="1"/>
</dbReference>
<dbReference type="InterPro" id="IPR006121">
    <property type="entry name" value="HMA_dom"/>
</dbReference>
<protein>
    <recommendedName>
        <fullName evidence="8">Superoxide dismutase copper chaperone</fullName>
    </recommendedName>
</protein>
<comment type="cofactor">
    <cofactor evidence="2">
        <name>Cu(2+)</name>
        <dbReference type="ChEBI" id="CHEBI:29036"/>
    </cofactor>
</comment>
<dbReference type="SUPFAM" id="SSF55008">
    <property type="entry name" value="HMA, heavy metal-associated domain"/>
    <property type="match status" value="1"/>
</dbReference>
<evidence type="ECO:0000313" key="11">
    <source>
        <dbReference type="RefSeq" id="XP_032803479.1"/>
    </source>
</evidence>
<dbReference type="InterPro" id="IPR024134">
    <property type="entry name" value="SOD_Cu/Zn_/chaperone"/>
</dbReference>
<keyword evidence="6" id="KW-1015">Disulfide bond</keyword>
<keyword evidence="10" id="KW-1185">Reference proteome</keyword>
<evidence type="ECO:0000256" key="6">
    <source>
        <dbReference type="ARBA" id="ARBA00023157"/>
    </source>
</evidence>
<dbReference type="GO" id="GO:0005507">
    <property type="term" value="F:copper ion binding"/>
    <property type="evidence" value="ECO:0007669"/>
    <property type="project" value="InterPro"/>
</dbReference>
<feature type="domain" description="HMA" evidence="9">
    <location>
        <begin position="10"/>
        <end position="73"/>
    </location>
</feature>
<dbReference type="PANTHER" id="PTHR10003">
    <property type="entry name" value="SUPEROXIDE DISMUTASE CU-ZN -RELATED"/>
    <property type="match status" value="1"/>
</dbReference>
<organism evidence="10 11">
    <name type="scientific">Petromyzon marinus</name>
    <name type="common">Sea lamprey</name>
    <dbReference type="NCBI Taxonomy" id="7757"/>
    <lineage>
        <taxon>Eukaryota</taxon>
        <taxon>Metazoa</taxon>
        <taxon>Chordata</taxon>
        <taxon>Craniata</taxon>
        <taxon>Vertebrata</taxon>
        <taxon>Cyclostomata</taxon>
        <taxon>Hyperoartia</taxon>
        <taxon>Petromyzontiformes</taxon>
        <taxon>Petromyzontidae</taxon>
        <taxon>Petromyzon</taxon>
    </lineage>
</organism>
<dbReference type="GO" id="GO:0006801">
    <property type="term" value="P:superoxide metabolic process"/>
    <property type="evidence" value="ECO:0007669"/>
    <property type="project" value="InterPro"/>
</dbReference>
<keyword evidence="3" id="KW-0479">Metal-binding</keyword>
<dbReference type="Pfam" id="PF00403">
    <property type="entry name" value="HMA"/>
    <property type="match status" value="1"/>
</dbReference>
<dbReference type="InterPro" id="IPR036163">
    <property type="entry name" value="HMA_dom_sf"/>
</dbReference>
<evidence type="ECO:0000256" key="7">
    <source>
        <dbReference type="ARBA" id="ARBA00025798"/>
    </source>
</evidence>
<accession>A0AAJ7WMQ2</accession>
<evidence type="ECO:0000256" key="1">
    <source>
        <dbReference type="ARBA" id="ARBA00001947"/>
    </source>
</evidence>
<dbReference type="InterPro" id="IPR001424">
    <property type="entry name" value="SOD_Cu_Zn_dom"/>
</dbReference>
<dbReference type="Proteomes" id="UP001318040">
    <property type="component" value="Chromosome 6"/>
</dbReference>
<dbReference type="Pfam" id="PF00080">
    <property type="entry name" value="Sod_Cu"/>
    <property type="match status" value="1"/>
</dbReference>
<dbReference type="InterPro" id="IPR036423">
    <property type="entry name" value="SOD-like_Cu/Zn_dom_sf"/>
</dbReference>
<comment type="similarity">
    <text evidence="7">In the C-terminal section; belongs to the Cu-Zn superoxide dismutase family.</text>
</comment>
<dbReference type="SUPFAM" id="SSF49329">
    <property type="entry name" value="Cu,Zn superoxide dismutase-like"/>
    <property type="match status" value="1"/>
</dbReference>
<dbReference type="Gene3D" id="2.60.40.200">
    <property type="entry name" value="Superoxide dismutase, copper/zinc binding domain"/>
    <property type="match status" value="1"/>
</dbReference>
<dbReference type="GeneID" id="116939352"/>
<dbReference type="PROSITE" id="PS50846">
    <property type="entry name" value="HMA_2"/>
    <property type="match status" value="1"/>
</dbReference>
<evidence type="ECO:0000256" key="2">
    <source>
        <dbReference type="ARBA" id="ARBA00001973"/>
    </source>
</evidence>
<sequence>MDGEGSSSSSTKLEFAVQMSCRSCEDAVKKALHAVPGVLGVQVDLAKEQVLVDTVLPSAQVQSLIESTGKRAVLRGIGPTQGGPLGAAVAQLSGDGAVRGAVLGVVRFVQLSPLTCAIEGTVDGLSPGPHGLHVHEFGDLTNGCFSCGGHFNPHRSNHGRPDDPNSHVGDLGNIIADEHGRASFRVNSGKIKVGDIIGRSVVVDETADDLGRGTHPLSKVTGNSGLGLACGIIARSAGLFENSKKKICTCDGVTLWDERDRPLAGPGRQGQQPAPTANL</sequence>
<reference evidence="11" key="1">
    <citation type="submission" date="2025-08" db="UniProtKB">
        <authorList>
            <consortium name="RefSeq"/>
        </authorList>
    </citation>
    <scope>IDENTIFICATION</scope>
    <source>
        <tissue evidence="11">Sperm</tissue>
    </source>
</reference>
<evidence type="ECO:0000256" key="5">
    <source>
        <dbReference type="ARBA" id="ARBA00023008"/>
    </source>
</evidence>
<name>A0AAJ7WMQ2_PETMA</name>
<evidence type="ECO:0000259" key="9">
    <source>
        <dbReference type="PROSITE" id="PS50846"/>
    </source>
</evidence>
<keyword evidence="4" id="KW-0862">Zinc</keyword>
<dbReference type="PRINTS" id="PR00068">
    <property type="entry name" value="CUZNDISMTASE"/>
</dbReference>
<evidence type="ECO:0000256" key="8">
    <source>
        <dbReference type="ARBA" id="ARBA00032899"/>
    </source>
</evidence>
<dbReference type="Gene3D" id="3.30.70.100">
    <property type="match status" value="1"/>
</dbReference>
<comment type="cofactor">
    <cofactor evidence="1">
        <name>Zn(2+)</name>
        <dbReference type="ChEBI" id="CHEBI:29105"/>
    </cofactor>
</comment>
<dbReference type="RefSeq" id="XP_032803479.1">
    <property type="nucleotide sequence ID" value="XM_032947588.1"/>
</dbReference>